<protein>
    <submittedName>
        <fullName evidence="1">Uncharacterized protein</fullName>
    </submittedName>
</protein>
<gene>
    <name evidence="1" type="ORF">BpHYR1_026784</name>
</gene>
<dbReference type="AlphaFoldDB" id="A0A3M7PK71"/>
<accession>A0A3M7PK71</accession>
<evidence type="ECO:0000313" key="2">
    <source>
        <dbReference type="Proteomes" id="UP000276133"/>
    </source>
</evidence>
<keyword evidence="2" id="KW-1185">Reference proteome</keyword>
<name>A0A3M7PK71_BRAPC</name>
<organism evidence="1 2">
    <name type="scientific">Brachionus plicatilis</name>
    <name type="common">Marine rotifer</name>
    <name type="synonym">Brachionus muelleri</name>
    <dbReference type="NCBI Taxonomy" id="10195"/>
    <lineage>
        <taxon>Eukaryota</taxon>
        <taxon>Metazoa</taxon>
        <taxon>Spiralia</taxon>
        <taxon>Gnathifera</taxon>
        <taxon>Rotifera</taxon>
        <taxon>Eurotatoria</taxon>
        <taxon>Monogononta</taxon>
        <taxon>Pseudotrocha</taxon>
        <taxon>Ploima</taxon>
        <taxon>Brachionidae</taxon>
        <taxon>Brachionus</taxon>
    </lineage>
</organism>
<dbReference type="Proteomes" id="UP000276133">
    <property type="component" value="Unassembled WGS sequence"/>
</dbReference>
<dbReference type="EMBL" id="REGN01010417">
    <property type="protein sequence ID" value="RMZ99077.1"/>
    <property type="molecule type" value="Genomic_DNA"/>
</dbReference>
<comment type="caution">
    <text evidence="1">The sequence shown here is derived from an EMBL/GenBank/DDBJ whole genome shotgun (WGS) entry which is preliminary data.</text>
</comment>
<reference evidence="1 2" key="1">
    <citation type="journal article" date="2018" name="Sci. Rep.">
        <title>Genomic signatures of local adaptation to the degree of environmental predictability in rotifers.</title>
        <authorList>
            <person name="Franch-Gras L."/>
            <person name="Hahn C."/>
            <person name="Garcia-Roger E.M."/>
            <person name="Carmona M.J."/>
            <person name="Serra M."/>
            <person name="Gomez A."/>
        </authorList>
    </citation>
    <scope>NUCLEOTIDE SEQUENCE [LARGE SCALE GENOMIC DNA]</scope>
    <source>
        <strain evidence="1">HYR1</strain>
    </source>
</reference>
<evidence type="ECO:0000313" key="1">
    <source>
        <dbReference type="EMBL" id="RMZ99077.1"/>
    </source>
</evidence>
<sequence>MFDTNKVVVSKFLSVNLDLCGLLINYDFNPIQQCFFSSSIYKIENFYIIILYRSYLNIKAFDFFY</sequence>
<proteinExistence type="predicted"/>